<dbReference type="WBParaSite" id="ASIM_0001931801-mRNA-1">
    <property type="protein sequence ID" value="ASIM_0001931801-mRNA-1"/>
    <property type="gene ID" value="ASIM_0001931801"/>
</dbReference>
<proteinExistence type="predicted"/>
<evidence type="ECO:0000313" key="2">
    <source>
        <dbReference type="EMBL" id="VDK65913.1"/>
    </source>
</evidence>
<dbReference type="GO" id="GO:0005737">
    <property type="term" value="C:cytoplasm"/>
    <property type="evidence" value="ECO:0007669"/>
    <property type="project" value="TreeGrafter"/>
</dbReference>
<keyword evidence="3" id="KW-1185">Reference proteome</keyword>
<dbReference type="PANTHER" id="PTHR15191">
    <property type="entry name" value="PROTEIN CBG20567"/>
    <property type="match status" value="1"/>
</dbReference>
<dbReference type="PANTHER" id="PTHR15191:SF3">
    <property type="entry name" value="PITUITARY TUMOR-TRANSFORMING GENE PROTEIN-BINDING FACTOR"/>
    <property type="match status" value="1"/>
</dbReference>
<dbReference type="GO" id="GO:0005634">
    <property type="term" value="C:nucleus"/>
    <property type="evidence" value="ECO:0007669"/>
    <property type="project" value="TreeGrafter"/>
</dbReference>
<dbReference type="GO" id="GO:0006606">
    <property type="term" value="P:protein import into nucleus"/>
    <property type="evidence" value="ECO:0007669"/>
    <property type="project" value="TreeGrafter"/>
</dbReference>
<evidence type="ECO:0000313" key="3">
    <source>
        <dbReference type="Proteomes" id="UP000267096"/>
    </source>
</evidence>
<keyword evidence="1" id="KW-1133">Transmembrane helix</keyword>
<accession>A0A0M3KEB2</accession>
<dbReference type="AlphaFoldDB" id="A0A0M3KEB2"/>
<protein>
    <submittedName>
        <fullName evidence="2 4">Uncharacterized protein</fullName>
    </submittedName>
</protein>
<reference evidence="4" key="1">
    <citation type="submission" date="2017-02" db="UniProtKB">
        <authorList>
            <consortium name="WormBaseParasite"/>
        </authorList>
    </citation>
    <scope>IDENTIFICATION</scope>
</reference>
<feature type="transmembrane region" description="Helical" evidence="1">
    <location>
        <begin position="71"/>
        <end position="95"/>
    </location>
</feature>
<sequence>MNTNGNIRIVHWTLSDIRTAGVSFDCLITEKQTLNDDGPNGNDQFHQMYGAIRIDSSIENEMNGTSVNWKALGISLSIVGVMVLIIACCCCCYCCHYCKKCKRRWTEYNFKRQREREMAKRLAMENRQEQRRMERKAQIDAIRQKYGKL</sequence>
<evidence type="ECO:0000256" key="1">
    <source>
        <dbReference type="SAM" id="Phobius"/>
    </source>
</evidence>
<keyword evidence="1" id="KW-0812">Transmembrane</keyword>
<reference evidence="2 3" key="2">
    <citation type="submission" date="2018-11" db="EMBL/GenBank/DDBJ databases">
        <authorList>
            <consortium name="Pathogen Informatics"/>
        </authorList>
    </citation>
    <scope>NUCLEOTIDE SEQUENCE [LARGE SCALE GENOMIC DNA]</scope>
</reference>
<dbReference type="EMBL" id="UYRR01035962">
    <property type="protein sequence ID" value="VDK65913.1"/>
    <property type="molecule type" value="Genomic_DNA"/>
</dbReference>
<name>A0A0M3KEB2_ANISI</name>
<dbReference type="InterPro" id="IPR052304">
    <property type="entry name" value="PTTG1IP"/>
</dbReference>
<keyword evidence="1" id="KW-0472">Membrane</keyword>
<evidence type="ECO:0000313" key="4">
    <source>
        <dbReference type="WBParaSite" id="ASIM_0001931801-mRNA-1"/>
    </source>
</evidence>
<gene>
    <name evidence="2" type="ORF">ASIM_LOCUS18710</name>
</gene>
<dbReference type="Proteomes" id="UP000267096">
    <property type="component" value="Unassembled WGS sequence"/>
</dbReference>
<organism evidence="4">
    <name type="scientific">Anisakis simplex</name>
    <name type="common">Herring worm</name>
    <dbReference type="NCBI Taxonomy" id="6269"/>
    <lineage>
        <taxon>Eukaryota</taxon>
        <taxon>Metazoa</taxon>
        <taxon>Ecdysozoa</taxon>
        <taxon>Nematoda</taxon>
        <taxon>Chromadorea</taxon>
        <taxon>Rhabditida</taxon>
        <taxon>Spirurina</taxon>
        <taxon>Ascaridomorpha</taxon>
        <taxon>Ascaridoidea</taxon>
        <taxon>Anisakidae</taxon>
        <taxon>Anisakis</taxon>
        <taxon>Anisakis simplex complex</taxon>
    </lineage>
</organism>